<dbReference type="Pfam" id="PF23312">
    <property type="entry name" value="UBA_SIK3"/>
    <property type="match status" value="1"/>
</dbReference>
<dbReference type="Gene3D" id="1.10.510.10">
    <property type="entry name" value="Transferase(Phosphotransferase) domain 1"/>
    <property type="match status" value="1"/>
</dbReference>
<evidence type="ECO:0000313" key="6">
    <source>
        <dbReference type="EMBL" id="KAK4037984.1"/>
    </source>
</evidence>
<gene>
    <name evidence="6" type="ORF">OUZ56_030006</name>
</gene>
<reference evidence="6 7" key="1">
    <citation type="journal article" date="2023" name="Nucleic Acids Res.">
        <title>The hologenome of Daphnia magna reveals possible DNA methylation and microbiome-mediated evolution of the host genome.</title>
        <authorList>
            <person name="Chaturvedi A."/>
            <person name="Li X."/>
            <person name="Dhandapani V."/>
            <person name="Marshall H."/>
            <person name="Kissane S."/>
            <person name="Cuenca-Cambronero M."/>
            <person name="Asole G."/>
            <person name="Calvet F."/>
            <person name="Ruiz-Romero M."/>
            <person name="Marangio P."/>
            <person name="Guigo R."/>
            <person name="Rago D."/>
            <person name="Mirbahai L."/>
            <person name="Eastwood N."/>
            <person name="Colbourne J.K."/>
            <person name="Zhou J."/>
            <person name="Mallon E."/>
            <person name="Orsini L."/>
        </authorList>
    </citation>
    <scope>NUCLEOTIDE SEQUENCE [LARGE SCALE GENOMIC DNA]</scope>
    <source>
        <strain evidence="6">LRV0_1</strain>
    </source>
</reference>
<evidence type="ECO:0000313" key="7">
    <source>
        <dbReference type="Proteomes" id="UP001234178"/>
    </source>
</evidence>
<dbReference type="InterPro" id="IPR011009">
    <property type="entry name" value="Kinase-like_dom_sf"/>
</dbReference>
<dbReference type="EMBL" id="JAOYFB010000040">
    <property type="protein sequence ID" value="KAK4037984.1"/>
    <property type="molecule type" value="Genomic_DNA"/>
</dbReference>
<evidence type="ECO:0000256" key="2">
    <source>
        <dbReference type="ARBA" id="ARBA00022840"/>
    </source>
</evidence>
<dbReference type="InterPro" id="IPR057380">
    <property type="entry name" value="UBA_SIK1/2/3"/>
</dbReference>
<feature type="compositionally biased region" description="Polar residues" evidence="4">
    <location>
        <begin position="621"/>
        <end position="648"/>
    </location>
</feature>
<dbReference type="Proteomes" id="UP001234178">
    <property type="component" value="Unassembled WGS sequence"/>
</dbReference>
<sequence>MAAAILSRVDQSHNIDKLVRVGPYELLKTIGKGNFAVVKLAVHNITKSQVAIKIVDKTKLDDDNLRKTYREVDVMKKLKHPNIIKLYQVMQTDKMLYLVTEYVPGGEIFDYLVANGRMTEKEARRVFKQILAAVGYCHKCCVVHRDLKAENLLLDAKMNIKLADFGFSNYYQPGQLLSTWCGSPPYAAPELFEGKEYDGPKADIWSLGVVLYVLVCGALPFDGSTLQLLRSRVLSGIFRIPYFMTTDCEHLIRHMLIVDPDRRLSIPQILQHRWLIMDDDGRAGPDKSSEVNGDLPADDHILVNESIVDTMLKIPGLDREIILKSVQERRFDPISAVYHLLDDTSVAKSNSSSNITNDFTHTATPAAGWPSLSDSQHLEKFVDMDLDEPKQPRASTSGNDGPSKQSGERNLATRRHTVGPSETAHDQVMGKHLKLDHSGARGAPSFYPATGFTALGYSPLNLPSHVAFNPNTGLNNIFDTRPGFLPNFELNMRSPATVPSTLNTQFPTLSGVQNSSGMHHGASFASPSHPMSMLPHTNLPLMLPLLQNEPPHNFSVKDQHLLKPPSAMGAAGGFGRRASDGGANLLTFFQKNIEHSDWSTVQQQKQQSIHMDSVHHLSNPLAINTSSTPSHVSPGSQTAESLEDSSNSVELTRYIHRGKRHTLPMANPEETQCLQQPASTRMRKQGLVPMHRPSVISPELMIEVEARMNRQYTPPSLLPGNPAPSTSMSMNNCVGVPPNTQARPIPKIRRSGLATVMEGPGPIFIGRDGLVRGDMNVLTLPSERYPRRASDGCASIGQYRMSEREGEDSNSTTGNVSSASQLKAIQQEYQALQRQMVSTNSNDMQMRHAIHVQQRQQQQQQQQMSPRMTPTPPPTSTSPVASDFCAINSPHYLNHMCCESGTLSQHLQQLQLQQQQQQQIPPPAQSTLLQSYSQSPPVTGVPGCCGSNVGGSIVQGTGRPMGSIVQGTPIVSQGSLVSATPSLGFFNIENAQNSVVMPRVQGGSIIQGTPYTLPTVPNKLDVFANQAPTLMPISTFAGGSITQGTPVNRMVEVEDMEADATEDDTNPAEEALDLSVRNFKNRTENEWTCQREVERKPMFTGPPHPQISITDEQGEVTDMSWSVYAHLSGKNGTCRQVGLQNLQNDVLSSSLLAGDISSMAAYPELHKSSSGSIEVQLSSDCSQLTVAEIFALIKRSIHTKASGLVSRQMENDAALVLERPGEDIYIAVEVSPPAGPEGLKGLKIRRISGDYVRYDRILI</sequence>
<accession>A0ABR0B8J5</accession>
<keyword evidence="1 3" id="KW-0547">Nucleotide-binding</keyword>
<name>A0ABR0B8J5_9CRUS</name>
<dbReference type="PROSITE" id="PS00108">
    <property type="entry name" value="PROTEIN_KINASE_ST"/>
    <property type="match status" value="1"/>
</dbReference>
<dbReference type="PANTHER" id="PTHR24346">
    <property type="entry name" value="MAP/MICROTUBULE AFFINITY-REGULATING KINASE"/>
    <property type="match status" value="1"/>
</dbReference>
<keyword evidence="7" id="KW-1185">Reference proteome</keyword>
<feature type="compositionally biased region" description="Polar residues" evidence="4">
    <location>
        <begin position="393"/>
        <end position="405"/>
    </location>
</feature>
<dbReference type="PANTHER" id="PTHR24346:SF42">
    <property type="entry name" value="SERINE_THREONINE-PROTEIN KINASE SIK3"/>
    <property type="match status" value="1"/>
</dbReference>
<feature type="region of interest" description="Disordered" evidence="4">
    <location>
        <begin position="388"/>
        <end position="426"/>
    </location>
</feature>
<dbReference type="SUPFAM" id="SSF56112">
    <property type="entry name" value="Protein kinase-like (PK-like)"/>
    <property type="match status" value="1"/>
</dbReference>
<evidence type="ECO:0000259" key="5">
    <source>
        <dbReference type="PROSITE" id="PS50011"/>
    </source>
</evidence>
<evidence type="ECO:0000256" key="1">
    <source>
        <dbReference type="ARBA" id="ARBA00022741"/>
    </source>
</evidence>
<feature type="region of interest" description="Disordered" evidence="4">
    <location>
        <begin position="850"/>
        <end position="879"/>
    </location>
</feature>
<dbReference type="Pfam" id="PF00069">
    <property type="entry name" value="Pkinase"/>
    <property type="match status" value="1"/>
</dbReference>
<feature type="compositionally biased region" description="Low complexity" evidence="4">
    <location>
        <begin position="853"/>
        <end position="868"/>
    </location>
</feature>
<feature type="domain" description="Protein kinase" evidence="5">
    <location>
        <begin position="24"/>
        <end position="275"/>
    </location>
</feature>
<evidence type="ECO:0000256" key="4">
    <source>
        <dbReference type="SAM" id="MobiDB-lite"/>
    </source>
</evidence>
<dbReference type="InterPro" id="IPR017441">
    <property type="entry name" value="Protein_kinase_ATP_BS"/>
</dbReference>
<organism evidence="6 7">
    <name type="scientific">Daphnia magna</name>
    <dbReference type="NCBI Taxonomy" id="35525"/>
    <lineage>
        <taxon>Eukaryota</taxon>
        <taxon>Metazoa</taxon>
        <taxon>Ecdysozoa</taxon>
        <taxon>Arthropoda</taxon>
        <taxon>Crustacea</taxon>
        <taxon>Branchiopoda</taxon>
        <taxon>Diplostraca</taxon>
        <taxon>Cladocera</taxon>
        <taxon>Anomopoda</taxon>
        <taxon>Daphniidae</taxon>
        <taxon>Daphnia</taxon>
    </lineage>
</organism>
<comment type="caution">
    <text evidence="6">The sequence shown here is derived from an EMBL/GenBank/DDBJ whole genome shotgun (WGS) entry which is preliminary data.</text>
</comment>
<feature type="region of interest" description="Disordered" evidence="4">
    <location>
        <begin position="800"/>
        <end position="819"/>
    </location>
</feature>
<dbReference type="InterPro" id="IPR008271">
    <property type="entry name" value="Ser/Thr_kinase_AS"/>
</dbReference>
<feature type="region of interest" description="Disordered" evidence="4">
    <location>
        <begin position="620"/>
        <end position="648"/>
    </location>
</feature>
<evidence type="ECO:0000256" key="3">
    <source>
        <dbReference type="PROSITE-ProRule" id="PRU10141"/>
    </source>
</evidence>
<keyword evidence="2 3" id="KW-0067">ATP-binding</keyword>
<dbReference type="InterPro" id="IPR000719">
    <property type="entry name" value="Prot_kinase_dom"/>
</dbReference>
<proteinExistence type="predicted"/>
<feature type="compositionally biased region" description="Polar residues" evidence="4">
    <location>
        <begin position="809"/>
        <end position="819"/>
    </location>
</feature>
<dbReference type="PROSITE" id="PS50011">
    <property type="entry name" value="PROTEIN_KINASE_DOM"/>
    <property type="match status" value="1"/>
</dbReference>
<feature type="binding site" evidence="3">
    <location>
        <position position="53"/>
    </location>
    <ligand>
        <name>ATP</name>
        <dbReference type="ChEBI" id="CHEBI:30616"/>
    </ligand>
</feature>
<dbReference type="PROSITE" id="PS00107">
    <property type="entry name" value="PROTEIN_KINASE_ATP"/>
    <property type="match status" value="1"/>
</dbReference>
<protein>
    <recommendedName>
        <fullName evidence="5">Protein kinase domain-containing protein</fullName>
    </recommendedName>
</protein>
<dbReference type="SMART" id="SM00220">
    <property type="entry name" value="S_TKc"/>
    <property type="match status" value="1"/>
</dbReference>